<evidence type="ECO:0000256" key="2">
    <source>
        <dbReference type="SAM" id="Phobius"/>
    </source>
</evidence>
<feature type="compositionally biased region" description="Pro residues" evidence="1">
    <location>
        <begin position="205"/>
        <end position="221"/>
    </location>
</feature>
<dbReference type="EMBL" id="ML975292">
    <property type="protein sequence ID" value="KAF1835110.1"/>
    <property type="molecule type" value="Genomic_DNA"/>
</dbReference>
<proteinExistence type="predicted"/>
<keyword evidence="2" id="KW-1133">Transmembrane helix</keyword>
<feature type="region of interest" description="Disordered" evidence="1">
    <location>
        <begin position="170"/>
        <end position="225"/>
    </location>
</feature>
<evidence type="ECO:0000313" key="5">
    <source>
        <dbReference type="Proteomes" id="UP000800040"/>
    </source>
</evidence>
<keyword evidence="2" id="KW-0472">Membrane</keyword>
<feature type="signal peptide" evidence="3">
    <location>
        <begin position="1"/>
        <end position="18"/>
    </location>
</feature>
<sequence length="290" mass="32045">MSFLYFACLLAICLPLLAVQLSRTPSFSLGSKPSTENRSPPHPPHPPRPPRLRRRLRPGTNPRSEARHGPRETTDGADSGTETGSEEIHMQSRTPTRIVDKGTERTGSVGTEPVRKPWDPPFPRRVTLRGKEREERRNTWNGLPPSPPRKTGREMEAKGVARRLFPLSVDGDGESAEEEHQQQQQQEEETIEVPDRQATSSAAPAPAPPPPSPTTSTPGPPKTKKSKSKIMSMVWLCVAVLAVVVFIFAFAILIAHCLAWFLVYKTEARLGEARRGIVQGGEMRLCLCAT</sequence>
<keyword evidence="5" id="KW-1185">Reference proteome</keyword>
<protein>
    <submittedName>
        <fullName evidence="4">Uncharacterized protein</fullName>
    </submittedName>
</protein>
<dbReference type="AlphaFoldDB" id="A0A6A5KFW2"/>
<feature type="compositionally biased region" description="Basic and acidic residues" evidence="1">
    <location>
        <begin position="64"/>
        <end position="74"/>
    </location>
</feature>
<evidence type="ECO:0000256" key="1">
    <source>
        <dbReference type="SAM" id="MobiDB-lite"/>
    </source>
</evidence>
<dbReference type="OrthoDB" id="3797881at2759"/>
<keyword evidence="2" id="KW-0812">Transmembrane</keyword>
<evidence type="ECO:0000313" key="4">
    <source>
        <dbReference type="EMBL" id="KAF1835110.1"/>
    </source>
</evidence>
<feature type="compositionally biased region" description="Basic and acidic residues" evidence="1">
    <location>
        <begin position="129"/>
        <end position="138"/>
    </location>
</feature>
<gene>
    <name evidence="4" type="ORF">BDW02DRAFT_597628</name>
</gene>
<organism evidence="4 5">
    <name type="scientific">Decorospora gaudefroyi</name>
    <dbReference type="NCBI Taxonomy" id="184978"/>
    <lineage>
        <taxon>Eukaryota</taxon>
        <taxon>Fungi</taxon>
        <taxon>Dikarya</taxon>
        <taxon>Ascomycota</taxon>
        <taxon>Pezizomycotina</taxon>
        <taxon>Dothideomycetes</taxon>
        <taxon>Pleosporomycetidae</taxon>
        <taxon>Pleosporales</taxon>
        <taxon>Pleosporineae</taxon>
        <taxon>Pleosporaceae</taxon>
        <taxon>Decorospora</taxon>
    </lineage>
</organism>
<feature type="transmembrane region" description="Helical" evidence="2">
    <location>
        <begin position="233"/>
        <end position="264"/>
    </location>
</feature>
<feature type="compositionally biased region" description="Polar residues" evidence="1">
    <location>
        <begin position="27"/>
        <end position="38"/>
    </location>
</feature>
<feature type="compositionally biased region" description="Basic residues" evidence="1">
    <location>
        <begin position="48"/>
        <end position="57"/>
    </location>
</feature>
<evidence type="ECO:0000256" key="3">
    <source>
        <dbReference type="SAM" id="SignalP"/>
    </source>
</evidence>
<accession>A0A6A5KFW2</accession>
<feature type="region of interest" description="Disordered" evidence="1">
    <location>
        <begin position="27"/>
        <end position="157"/>
    </location>
</feature>
<feature type="chain" id="PRO_5025625650" evidence="3">
    <location>
        <begin position="19"/>
        <end position="290"/>
    </location>
</feature>
<keyword evidence="3" id="KW-0732">Signal</keyword>
<dbReference type="Proteomes" id="UP000800040">
    <property type="component" value="Unassembled WGS sequence"/>
</dbReference>
<name>A0A6A5KFW2_9PLEO</name>
<reference evidence="4" key="1">
    <citation type="submission" date="2020-01" db="EMBL/GenBank/DDBJ databases">
        <authorList>
            <consortium name="DOE Joint Genome Institute"/>
            <person name="Haridas S."/>
            <person name="Albert R."/>
            <person name="Binder M."/>
            <person name="Bloem J."/>
            <person name="Labutti K."/>
            <person name="Salamov A."/>
            <person name="Andreopoulos B."/>
            <person name="Baker S.E."/>
            <person name="Barry K."/>
            <person name="Bills G."/>
            <person name="Bluhm B.H."/>
            <person name="Cannon C."/>
            <person name="Castanera R."/>
            <person name="Culley D.E."/>
            <person name="Daum C."/>
            <person name="Ezra D."/>
            <person name="Gonzalez J.B."/>
            <person name="Henrissat B."/>
            <person name="Kuo A."/>
            <person name="Liang C."/>
            <person name="Lipzen A."/>
            <person name="Lutzoni F."/>
            <person name="Magnuson J."/>
            <person name="Mondo S."/>
            <person name="Nolan M."/>
            <person name="Ohm R."/>
            <person name="Pangilinan J."/>
            <person name="Park H.-J."/>
            <person name="Ramirez L."/>
            <person name="Alfaro M."/>
            <person name="Sun H."/>
            <person name="Tritt A."/>
            <person name="Yoshinaga Y."/>
            <person name="Zwiers L.-H."/>
            <person name="Turgeon B.G."/>
            <person name="Goodwin S.B."/>
            <person name="Spatafora J.W."/>
            <person name="Crous P.W."/>
            <person name="Grigoriev I.V."/>
        </authorList>
    </citation>
    <scope>NUCLEOTIDE SEQUENCE</scope>
    <source>
        <strain evidence="4">P77</strain>
    </source>
</reference>